<evidence type="ECO:0000256" key="5">
    <source>
        <dbReference type="ARBA" id="ARBA00022927"/>
    </source>
</evidence>
<evidence type="ECO:0000256" key="4">
    <source>
        <dbReference type="ARBA" id="ARBA00022448"/>
    </source>
</evidence>
<feature type="compositionally biased region" description="Basic and acidic residues" evidence="9">
    <location>
        <begin position="23"/>
        <end position="35"/>
    </location>
</feature>
<protein>
    <recommendedName>
        <fullName evidence="3">Conserved oligomeric Golgi complex subunit 3</fullName>
    </recommendedName>
    <alternativeName>
        <fullName evidence="8">Component of oligomeric Golgi complex 3</fullName>
    </alternativeName>
</protein>
<keyword evidence="5" id="KW-0653">Protein transport</keyword>
<evidence type="ECO:0000256" key="9">
    <source>
        <dbReference type="SAM" id="MobiDB-lite"/>
    </source>
</evidence>
<dbReference type="GO" id="GO:0017119">
    <property type="term" value="C:Golgi transport complex"/>
    <property type="evidence" value="ECO:0007669"/>
    <property type="project" value="TreeGrafter"/>
</dbReference>
<dbReference type="GO" id="GO:0006914">
    <property type="term" value="P:autophagy"/>
    <property type="evidence" value="ECO:0007669"/>
    <property type="project" value="TreeGrafter"/>
</dbReference>
<dbReference type="GO" id="GO:0005801">
    <property type="term" value="C:cis-Golgi network"/>
    <property type="evidence" value="ECO:0007669"/>
    <property type="project" value="InterPro"/>
</dbReference>
<gene>
    <name evidence="12" type="ORF">NUU61_004715</name>
</gene>
<evidence type="ECO:0000313" key="12">
    <source>
        <dbReference type="EMBL" id="KAJ5095359.1"/>
    </source>
</evidence>
<dbReference type="InterPro" id="IPR048320">
    <property type="entry name" value="COG3_N"/>
</dbReference>
<dbReference type="GO" id="GO:0006891">
    <property type="term" value="P:intra-Golgi vesicle-mediated transport"/>
    <property type="evidence" value="ECO:0007669"/>
    <property type="project" value="TreeGrafter"/>
</dbReference>
<dbReference type="InterPro" id="IPR007265">
    <property type="entry name" value="COG_su3"/>
</dbReference>
<reference evidence="12" key="1">
    <citation type="submission" date="2022-11" db="EMBL/GenBank/DDBJ databases">
        <authorList>
            <person name="Petersen C."/>
        </authorList>
    </citation>
    <scope>NUCLEOTIDE SEQUENCE</scope>
    <source>
        <strain evidence="12">IBT 34128</strain>
    </source>
</reference>
<dbReference type="PANTHER" id="PTHR13302:SF8">
    <property type="entry name" value="CONSERVED OLIGOMERIC GOLGI COMPLEX SUBUNIT 3"/>
    <property type="match status" value="1"/>
</dbReference>
<feature type="region of interest" description="Disordered" evidence="9">
    <location>
        <begin position="1"/>
        <end position="41"/>
    </location>
</feature>
<dbReference type="GO" id="GO:0006886">
    <property type="term" value="P:intracellular protein transport"/>
    <property type="evidence" value="ECO:0007669"/>
    <property type="project" value="InterPro"/>
</dbReference>
<evidence type="ECO:0000256" key="1">
    <source>
        <dbReference type="ARBA" id="ARBA00004395"/>
    </source>
</evidence>
<comment type="similarity">
    <text evidence="2">Belongs to the COG3 family.</text>
</comment>
<proteinExistence type="inferred from homology"/>
<dbReference type="AlphaFoldDB" id="A0A9W9F8C5"/>
<dbReference type="GeneID" id="81394465"/>
<dbReference type="PANTHER" id="PTHR13302">
    <property type="entry name" value="CONSERVED OLIGOMERIC GOLGI COMPLEX COMPONENT 3"/>
    <property type="match status" value="1"/>
</dbReference>
<organism evidence="12 13">
    <name type="scientific">Penicillium alfredii</name>
    <dbReference type="NCBI Taxonomy" id="1506179"/>
    <lineage>
        <taxon>Eukaryota</taxon>
        <taxon>Fungi</taxon>
        <taxon>Dikarya</taxon>
        <taxon>Ascomycota</taxon>
        <taxon>Pezizomycotina</taxon>
        <taxon>Eurotiomycetes</taxon>
        <taxon>Eurotiomycetidae</taxon>
        <taxon>Eurotiales</taxon>
        <taxon>Aspergillaceae</taxon>
        <taxon>Penicillium</taxon>
    </lineage>
</organism>
<comment type="caution">
    <text evidence="12">The sequence shown here is derived from an EMBL/GenBank/DDBJ whole genome shotgun (WGS) entry which is preliminary data.</text>
</comment>
<reference evidence="12" key="2">
    <citation type="journal article" date="2023" name="IMA Fungus">
        <title>Comparative genomic study of the Penicillium genus elucidates a diverse pangenome and 15 lateral gene transfer events.</title>
        <authorList>
            <person name="Petersen C."/>
            <person name="Sorensen T."/>
            <person name="Nielsen M.R."/>
            <person name="Sondergaard T.E."/>
            <person name="Sorensen J.L."/>
            <person name="Fitzpatrick D.A."/>
            <person name="Frisvad J.C."/>
            <person name="Nielsen K.L."/>
        </authorList>
    </citation>
    <scope>NUCLEOTIDE SEQUENCE</scope>
    <source>
        <strain evidence="12">IBT 34128</strain>
    </source>
</reference>
<evidence type="ECO:0000259" key="11">
    <source>
        <dbReference type="Pfam" id="PF20671"/>
    </source>
</evidence>
<feature type="domain" description="Conserved oligomeric Golgi complex subunit 3 C-terminal" evidence="11">
    <location>
        <begin position="242"/>
        <end position="598"/>
    </location>
</feature>
<dbReference type="GO" id="GO:0007030">
    <property type="term" value="P:Golgi organization"/>
    <property type="evidence" value="ECO:0007669"/>
    <property type="project" value="TreeGrafter"/>
</dbReference>
<feature type="domain" description="Conserved oligomeric Golgi complex subunit 3 N-terminal" evidence="10">
    <location>
        <begin position="77"/>
        <end position="222"/>
    </location>
</feature>
<evidence type="ECO:0000256" key="2">
    <source>
        <dbReference type="ARBA" id="ARBA00009936"/>
    </source>
</evidence>
<keyword evidence="4" id="KW-0813">Transport</keyword>
<keyword evidence="13" id="KW-1185">Reference proteome</keyword>
<evidence type="ECO:0000256" key="8">
    <source>
        <dbReference type="ARBA" id="ARBA00031339"/>
    </source>
</evidence>
<dbReference type="Pfam" id="PF04136">
    <property type="entry name" value="COG3_N"/>
    <property type="match status" value="1"/>
</dbReference>
<name>A0A9W9F8C5_9EURO</name>
<keyword evidence="6" id="KW-0333">Golgi apparatus</keyword>
<dbReference type="GO" id="GO:0000139">
    <property type="term" value="C:Golgi membrane"/>
    <property type="evidence" value="ECO:0007669"/>
    <property type="project" value="UniProtKB-SubCell"/>
</dbReference>
<evidence type="ECO:0000256" key="7">
    <source>
        <dbReference type="ARBA" id="ARBA00023136"/>
    </source>
</evidence>
<comment type="subcellular location">
    <subcellularLocation>
        <location evidence="1">Golgi apparatus membrane</location>
        <topology evidence="1">Peripheral membrane protein</topology>
    </subcellularLocation>
</comment>
<dbReference type="Pfam" id="PF20671">
    <property type="entry name" value="COG3_C"/>
    <property type="match status" value="1"/>
</dbReference>
<sequence>MLSTKQQRARRQTAPSGPPRKPTAHETEKNPEAQTKEPSNLLQWSVPSWNNELEFSQWLNGVKDDLIEESYDEYQNCLDELQHSKEHIDEILMSTLTLLDDLSSLSESFKSVETQTSHFEKQCEGLLTAQERDSKLAKGIQNNLHYYDFLDPASRRLNAPGAGNTVRDPEFSDMLRRLDVCLDYMETHSEQKEAEVYRARYRLLLTRALTLIRGNFVSNLREIYQSVAKKVSDQSLNDTALSALLYAKFRVGAPELKQIGVEIQKRAVPPLNADQSNEAEYQSLMDELHTNYSTTRARLIFPLARKKLNEITQAPSSSTDLVEFARTSISYIRGLCLDEYDLWGEWFHGQGGLYDFLETLCEPLYDHLRPRIIHETSIIKLCQLCTLLQTRYFFDPEEEPEPAETNHLDFSILIQPALQDVQTRLVFRAQAFLRDEIERYKPRPEDIDYPMRNRQVSLTVTDTQISGKKDISVSTAADKTSPKPVEEATDLTQEKDGKWDFDTQTALKGWYPTLRKAIWLLSRIYRLVNSTVFDDLAHQIVHQTTTSLHNASNLIASKSTPADGQLFLMGHLLILKQQIVAFDIEYVAPEVSFDFSGVSSTFWELRERGGLFNPRNLMRLVGHGLLPRVVENMLDAKVELDGRLRTVINDFINAFAARMTASLPAKFVDTRNLQHGELIHPSCRTIEKEVPGLRSILNEYIDDTRMKETLVGAVQDRTIQIYEDFFDKYTSSGKGKGQPISRKGKGRDDDVWDVETFAEWCEGVFRVGVAGFQAESPDLAQVDDDLLSRSS</sequence>
<dbReference type="InterPro" id="IPR048685">
    <property type="entry name" value="COG3_C"/>
</dbReference>
<feature type="region of interest" description="Disordered" evidence="9">
    <location>
        <begin position="471"/>
        <end position="490"/>
    </location>
</feature>
<keyword evidence="7" id="KW-0472">Membrane</keyword>
<dbReference type="RefSeq" id="XP_056510910.1">
    <property type="nucleotide sequence ID" value="XM_056655297.1"/>
</dbReference>
<dbReference type="EMBL" id="JAPMSZ010000007">
    <property type="protein sequence ID" value="KAJ5095359.1"/>
    <property type="molecule type" value="Genomic_DNA"/>
</dbReference>
<dbReference type="Proteomes" id="UP001141434">
    <property type="component" value="Unassembled WGS sequence"/>
</dbReference>
<evidence type="ECO:0000313" key="13">
    <source>
        <dbReference type="Proteomes" id="UP001141434"/>
    </source>
</evidence>
<dbReference type="OrthoDB" id="296793at2759"/>
<evidence type="ECO:0000256" key="3">
    <source>
        <dbReference type="ARBA" id="ARBA00020976"/>
    </source>
</evidence>
<evidence type="ECO:0000259" key="10">
    <source>
        <dbReference type="Pfam" id="PF04136"/>
    </source>
</evidence>
<feature type="compositionally biased region" description="Basic and acidic residues" evidence="9">
    <location>
        <begin position="480"/>
        <end position="490"/>
    </location>
</feature>
<evidence type="ECO:0000256" key="6">
    <source>
        <dbReference type="ARBA" id="ARBA00023034"/>
    </source>
</evidence>
<accession>A0A9W9F8C5</accession>